<name>A0ACD3Q456_LARCR</name>
<gene>
    <name evidence="1" type="ORF">E3U43_007440</name>
</gene>
<reference evidence="1" key="1">
    <citation type="submission" date="2018-11" db="EMBL/GenBank/DDBJ databases">
        <title>The sequence and de novo assembly of Larimichthys crocea genome using PacBio and Hi-C technologies.</title>
        <authorList>
            <person name="Xu P."/>
            <person name="Chen B."/>
            <person name="Zhou Z."/>
            <person name="Ke Q."/>
            <person name="Wu Y."/>
            <person name="Bai H."/>
            <person name="Pu F."/>
        </authorList>
    </citation>
    <scope>NUCLEOTIDE SEQUENCE</scope>
    <source>
        <tissue evidence="1">Muscle</tissue>
    </source>
</reference>
<dbReference type="Proteomes" id="UP000793456">
    <property type="component" value="Chromosome XXIV"/>
</dbReference>
<proteinExistence type="predicted"/>
<evidence type="ECO:0000313" key="1">
    <source>
        <dbReference type="EMBL" id="TMS01900.1"/>
    </source>
</evidence>
<accession>A0ACD3Q456</accession>
<evidence type="ECO:0000313" key="2">
    <source>
        <dbReference type="Proteomes" id="UP000793456"/>
    </source>
</evidence>
<protein>
    <submittedName>
        <fullName evidence="1">Uncharacterized protein</fullName>
    </submittedName>
</protein>
<organism evidence="1 2">
    <name type="scientific">Larimichthys crocea</name>
    <name type="common">Large yellow croaker</name>
    <name type="synonym">Pseudosciaena crocea</name>
    <dbReference type="NCBI Taxonomy" id="215358"/>
    <lineage>
        <taxon>Eukaryota</taxon>
        <taxon>Metazoa</taxon>
        <taxon>Chordata</taxon>
        <taxon>Craniata</taxon>
        <taxon>Vertebrata</taxon>
        <taxon>Euteleostomi</taxon>
        <taxon>Actinopterygii</taxon>
        <taxon>Neopterygii</taxon>
        <taxon>Teleostei</taxon>
        <taxon>Neoteleostei</taxon>
        <taxon>Acanthomorphata</taxon>
        <taxon>Eupercaria</taxon>
        <taxon>Sciaenidae</taxon>
        <taxon>Larimichthys</taxon>
    </lineage>
</organism>
<sequence length="154" mass="17091">MEADNGKDSKNNDEDGDHDNRHGLSSVIEDERGNAHTTDKICYVGYHFLLATLLPVAACPLGGGSTEGPAALRQAPGTRGHPLPAGDTEQLPPLPTDSELCWHRHPGRRNTTWHNYYNRCCRSFTLRLRRDRESTATATVTGTQKRPTAFIRKK</sequence>
<dbReference type="EMBL" id="CM011697">
    <property type="protein sequence ID" value="TMS01900.1"/>
    <property type="molecule type" value="Genomic_DNA"/>
</dbReference>
<comment type="caution">
    <text evidence="1">The sequence shown here is derived from an EMBL/GenBank/DDBJ whole genome shotgun (WGS) entry which is preliminary data.</text>
</comment>
<keyword evidence="2" id="KW-1185">Reference proteome</keyword>